<dbReference type="GO" id="GO:0003838">
    <property type="term" value="F:sterol 24-C-methyltransferase activity"/>
    <property type="evidence" value="ECO:0007669"/>
    <property type="project" value="TreeGrafter"/>
</dbReference>
<comment type="caution">
    <text evidence="3">The sequence shown here is derived from an EMBL/GenBank/DDBJ whole genome shotgun (WGS) entry which is preliminary data.</text>
</comment>
<evidence type="ECO:0000259" key="2">
    <source>
        <dbReference type="Pfam" id="PF08241"/>
    </source>
</evidence>
<accession>A0A9X0ZUV9</accession>
<dbReference type="RefSeq" id="WP_214037764.1">
    <property type="nucleotide sequence ID" value="NZ_JAGJWT010000004.1"/>
</dbReference>
<dbReference type="InterPro" id="IPR013216">
    <property type="entry name" value="Methyltransf_11"/>
</dbReference>
<dbReference type="InterPro" id="IPR029063">
    <property type="entry name" value="SAM-dependent_MTases_sf"/>
</dbReference>
<dbReference type="PANTHER" id="PTHR44068">
    <property type="entry name" value="ZGC:194242"/>
    <property type="match status" value="1"/>
</dbReference>
<sequence>MELSAEQTAAQLRCPHDEAGMAFGQAMNLRNLTQIVSAFAAARLKNGDNILETGCGNGGLLGYILSQADGLHYTGLEISPLMHEQAQAFNAPFIAAGQADYRLYDGGVLPFADAAFHKAVSVNTVYFWDDAPFTLAELCRVLKSGGRLCLNFCEKDFMAKLPFAAHGFTLYDAADIHALAKNLPLRCILEQRSRDWAVSKSGKLVRREFVDLVFERV</sequence>
<dbReference type="GO" id="GO:0032259">
    <property type="term" value="P:methylation"/>
    <property type="evidence" value="ECO:0007669"/>
    <property type="project" value="UniProtKB-KW"/>
</dbReference>
<dbReference type="GO" id="GO:0016126">
    <property type="term" value="P:sterol biosynthetic process"/>
    <property type="evidence" value="ECO:0007669"/>
    <property type="project" value="TreeGrafter"/>
</dbReference>
<dbReference type="Gene3D" id="3.40.50.150">
    <property type="entry name" value="Vaccinia Virus protein VP39"/>
    <property type="match status" value="1"/>
</dbReference>
<keyword evidence="1" id="KW-0808">Transferase</keyword>
<dbReference type="InterPro" id="IPR050447">
    <property type="entry name" value="Erg6_SMT_methyltransf"/>
</dbReference>
<dbReference type="CDD" id="cd02440">
    <property type="entry name" value="AdoMet_MTases"/>
    <property type="match status" value="1"/>
</dbReference>
<dbReference type="Proteomes" id="UP000708805">
    <property type="component" value="Unassembled WGS sequence"/>
</dbReference>
<evidence type="ECO:0000313" key="4">
    <source>
        <dbReference type="Proteomes" id="UP000708805"/>
    </source>
</evidence>
<evidence type="ECO:0000313" key="3">
    <source>
        <dbReference type="EMBL" id="MBS9340452.1"/>
    </source>
</evidence>
<gene>
    <name evidence="3" type="ORF">J8641_06420</name>
</gene>
<dbReference type="SUPFAM" id="SSF53335">
    <property type="entry name" value="S-adenosyl-L-methionine-dependent methyltransferases"/>
    <property type="match status" value="1"/>
</dbReference>
<dbReference type="Pfam" id="PF08241">
    <property type="entry name" value="Methyltransf_11"/>
    <property type="match status" value="1"/>
</dbReference>
<evidence type="ECO:0000256" key="1">
    <source>
        <dbReference type="ARBA" id="ARBA00022679"/>
    </source>
</evidence>
<proteinExistence type="predicted"/>
<dbReference type="EMBL" id="JAGJWT010000004">
    <property type="protein sequence ID" value="MBS9340452.1"/>
    <property type="molecule type" value="Genomic_DNA"/>
</dbReference>
<feature type="domain" description="Methyltransferase type 11" evidence="2">
    <location>
        <begin position="51"/>
        <end position="149"/>
    </location>
</feature>
<reference evidence="3" key="1">
    <citation type="submission" date="2021-04" db="EMBL/GenBank/DDBJ databases">
        <title>Genomic characterization of endocarditis-associated Neisseria elongata subsp. nitroreducens.</title>
        <authorList>
            <person name="Schorner M."/>
            <person name="Passarelli-Araujo H."/>
            <person name="Scheffer M."/>
            <person name="Barazzetti F."/>
            <person name="Martins J."/>
            <person name="Machado H."/>
            <person name="Palmeiro J."/>
            <person name="Bazzo M."/>
        </authorList>
    </citation>
    <scope>NUCLEOTIDE SEQUENCE</scope>
    <source>
        <strain evidence="3">Nel_M001</strain>
    </source>
</reference>
<dbReference type="PANTHER" id="PTHR44068:SF1">
    <property type="entry name" value="HYPOTHETICAL LOC100005854"/>
    <property type="match status" value="1"/>
</dbReference>
<dbReference type="AlphaFoldDB" id="A0A9X0ZUV9"/>
<name>A0A9X0ZUV9_NEIEL</name>
<protein>
    <submittedName>
        <fullName evidence="3">Class I SAM-dependent methyltransferase</fullName>
    </submittedName>
</protein>
<keyword evidence="3" id="KW-0489">Methyltransferase</keyword>
<organism evidence="3 4">
    <name type="scientific">Neisseria elongata subsp. nitroreducens</name>
    <dbReference type="NCBI Taxonomy" id="90367"/>
    <lineage>
        <taxon>Bacteria</taxon>
        <taxon>Pseudomonadati</taxon>
        <taxon>Pseudomonadota</taxon>
        <taxon>Betaproteobacteria</taxon>
        <taxon>Neisseriales</taxon>
        <taxon>Neisseriaceae</taxon>
        <taxon>Neisseria</taxon>
    </lineage>
</organism>